<sequence length="122" mass="14312">MNEIEIYKSPDNKIELQVNLENETVWLSQKQMAELFDKDSNTIGLHLKNIYSEQELIEKSTTEFFSVVQTEGKRKVTRNIKYFNLDAIISVGYRVNSKRGTQFRQWATQRLKDYPANFKTAA</sequence>
<dbReference type="Pfam" id="PF13310">
    <property type="entry name" value="Virulence_RhuM"/>
    <property type="match status" value="1"/>
</dbReference>
<gene>
    <name evidence="2" type="ORF">FRZ67_11600</name>
</gene>
<dbReference type="OrthoDB" id="9802752at2"/>
<feature type="domain" description="Bro-N" evidence="1">
    <location>
        <begin position="1"/>
        <end position="121"/>
    </location>
</feature>
<dbReference type="KEGG" id="pgin:FRZ67_11600"/>
<proteinExistence type="predicted"/>
<name>A0A5B8V9B0_9BACT</name>
<evidence type="ECO:0000313" key="2">
    <source>
        <dbReference type="EMBL" id="QEC67912.1"/>
    </source>
</evidence>
<evidence type="ECO:0000259" key="1">
    <source>
        <dbReference type="PROSITE" id="PS51750"/>
    </source>
</evidence>
<dbReference type="AlphaFoldDB" id="A0A5B8V9B0"/>
<dbReference type="InterPro" id="IPR003497">
    <property type="entry name" value="BRO_N_domain"/>
</dbReference>
<dbReference type="PANTHER" id="PTHR35810">
    <property type="entry name" value="CYTOPLASMIC PROTEIN-RELATED"/>
    <property type="match status" value="1"/>
</dbReference>
<protein>
    <recommendedName>
        <fullName evidence="1">Bro-N domain-containing protein</fullName>
    </recommendedName>
</protein>
<dbReference type="PANTHER" id="PTHR35810:SF1">
    <property type="entry name" value="CYTOPLASMIC PROTEIN"/>
    <property type="match status" value="1"/>
</dbReference>
<organism evidence="2 3">
    <name type="scientific">Panacibacter ginsenosidivorans</name>
    <dbReference type="NCBI Taxonomy" id="1813871"/>
    <lineage>
        <taxon>Bacteria</taxon>
        <taxon>Pseudomonadati</taxon>
        <taxon>Bacteroidota</taxon>
        <taxon>Chitinophagia</taxon>
        <taxon>Chitinophagales</taxon>
        <taxon>Chitinophagaceae</taxon>
        <taxon>Panacibacter</taxon>
    </lineage>
</organism>
<reference evidence="2 3" key="1">
    <citation type="journal article" date="2016" name="Int. J. Syst. Evol. Microbiol.">
        <title>Panacibacter ginsenosidivorans gen. nov., sp. nov., with ginsenoside converting activity isolated from soil of a ginseng field.</title>
        <authorList>
            <person name="Siddiqi M.Z."/>
            <person name="Muhammad Shafi S."/>
            <person name="Choi K.D."/>
            <person name="Im W.T."/>
        </authorList>
    </citation>
    <scope>NUCLEOTIDE SEQUENCE [LARGE SCALE GENOMIC DNA]</scope>
    <source>
        <strain evidence="2 3">Gsoil1550</strain>
    </source>
</reference>
<keyword evidence="3" id="KW-1185">Reference proteome</keyword>
<dbReference type="InterPro" id="IPR011204">
    <property type="entry name" value="Virulence_RhuM-like"/>
</dbReference>
<dbReference type="EMBL" id="CP042435">
    <property type="protein sequence ID" value="QEC67912.1"/>
    <property type="molecule type" value="Genomic_DNA"/>
</dbReference>
<evidence type="ECO:0000313" key="3">
    <source>
        <dbReference type="Proteomes" id="UP000321533"/>
    </source>
</evidence>
<accession>A0A5B8V9B0</accession>
<dbReference type="PROSITE" id="PS51750">
    <property type="entry name" value="BRO_N"/>
    <property type="match status" value="1"/>
</dbReference>
<dbReference type="Proteomes" id="UP000321533">
    <property type="component" value="Chromosome"/>
</dbReference>
<dbReference type="RefSeq" id="WP_147189719.1">
    <property type="nucleotide sequence ID" value="NZ_CP042435.1"/>
</dbReference>